<reference evidence="2" key="1">
    <citation type="submission" date="2018-07" db="EMBL/GenBank/DDBJ databases">
        <authorList>
            <person name="Blom J."/>
        </authorList>
    </citation>
    <scope>NUCLEOTIDE SEQUENCE [LARGE SCALE GENOMIC DNA]</scope>
    <source>
        <strain evidence="2">CCOS 864</strain>
    </source>
</reference>
<gene>
    <name evidence="1" type="ORF">CCOS864_04168</name>
</gene>
<evidence type="ECO:0000313" key="2">
    <source>
        <dbReference type="Proteomes" id="UP000255177"/>
    </source>
</evidence>
<sequence>MYASLSKYLRTVLLLVISAMLVVACNRIDLAYRNLDMLVPWSLNDYLSMNRQQKTWLNDRLKQQLAWHCRTQLPGYLTWIDEIQTMVANNAVTDQQLQVRTQQARQAIAKVADQITPSAAELLRSMDDDQVREMREAFAEDIRERQAKYVNTPLARQIERRAERMEKRLSTWLGELSPQQKLRIMTWSQGLGEQNRQWIANRAHWQAQFSAAMDQRHSDTFEPRLEILLKKRDSLWTPEYRRAFQRTEQEARRLLVDVMAQSSEQQRQYMGQKLGQVRQSFSELKCLKG</sequence>
<evidence type="ECO:0000313" key="1">
    <source>
        <dbReference type="EMBL" id="SUQ64702.1"/>
    </source>
</evidence>
<dbReference type="AlphaFoldDB" id="A0A380T365"/>
<dbReference type="InterPro" id="IPR016875">
    <property type="entry name" value="UCP028200"/>
</dbReference>
<dbReference type="EMBL" id="UIDD01000010">
    <property type="protein sequence ID" value="SUQ64702.1"/>
    <property type="molecule type" value="Genomic_DNA"/>
</dbReference>
<dbReference type="PROSITE" id="PS51257">
    <property type="entry name" value="PROKAR_LIPOPROTEIN"/>
    <property type="match status" value="1"/>
</dbReference>
<organism evidence="1 2">
    <name type="scientific">Pseudomonas wadenswilerensis</name>
    <dbReference type="NCBI Taxonomy" id="1785161"/>
    <lineage>
        <taxon>Bacteria</taxon>
        <taxon>Pseudomonadati</taxon>
        <taxon>Pseudomonadota</taxon>
        <taxon>Gammaproteobacteria</taxon>
        <taxon>Pseudomonadales</taxon>
        <taxon>Pseudomonadaceae</taxon>
        <taxon>Pseudomonas</taxon>
    </lineage>
</organism>
<dbReference type="Pfam" id="PF19795">
    <property type="entry name" value="DUF6279"/>
    <property type="match status" value="1"/>
</dbReference>
<accession>A0A380T365</accession>
<keyword evidence="2" id="KW-1185">Reference proteome</keyword>
<dbReference type="RefSeq" id="WP_115088224.1">
    <property type="nucleotide sequence ID" value="NZ_CBCSFG010000005.1"/>
</dbReference>
<keyword evidence="1" id="KW-0449">Lipoprotein</keyword>
<dbReference type="Proteomes" id="UP000255177">
    <property type="component" value="Unassembled WGS sequence"/>
</dbReference>
<dbReference type="PIRSF" id="PIRSF028200">
    <property type="entry name" value="UCP028200"/>
    <property type="match status" value="1"/>
</dbReference>
<proteinExistence type="predicted"/>
<name>A0A380T365_9PSED</name>
<protein>
    <submittedName>
        <fullName evidence="1">Lipoprotein</fullName>
    </submittedName>
</protein>